<reference evidence="3" key="1">
    <citation type="journal article" date="2021" name="Mol. Ecol. Resour.">
        <title>Apolygus lucorum genome provides insights into omnivorousness and mesophyll feeding.</title>
        <authorList>
            <person name="Liu Y."/>
            <person name="Liu H."/>
            <person name="Wang H."/>
            <person name="Huang T."/>
            <person name="Liu B."/>
            <person name="Yang B."/>
            <person name="Yin L."/>
            <person name="Li B."/>
            <person name="Zhang Y."/>
            <person name="Zhang S."/>
            <person name="Jiang F."/>
            <person name="Zhang X."/>
            <person name="Ren Y."/>
            <person name="Wang B."/>
            <person name="Wang S."/>
            <person name="Lu Y."/>
            <person name="Wu K."/>
            <person name="Fan W."/>
            <person name="Wang G."/>
        </authorList>
    </citation>
    <scope>NUCLEOTIDE SEQUENCE</scope>
    <source>
        <strain evidence="3">12Hb</strain>
    </source>
</reference>
<sequence length="391" mass="45165">MRTQHDPIYLILLFLKCFAVFGWTTPRGKRLLYGLEVKSRGWNAYQSVRQFVWIGYKWDPELDERDKKREDWEYGRDKHVCGGSLLTHKIVQTACHCVAYPLQTSESKNRTAFVTENVFERYFYSYPGWNRLVDRRPGYPPLAYLIRQSCAEVPPVPVISDFGLILLKSPVDVSSNFELSYAPIYPQGDLAFMFEEFISRQAVCLVVGFGRWDHQLRYDERSRKYSWIVSPKHSTVLRHGWVLLTNQVDCFQKTFAVYSGSKTSDLKYEEEADWGCSRPASRLQRSFQIERGDSGSPLSCDDHYFGIVSYGNADTGTYALIAYSMYENSAEFRKEFRKNIENAGTSRPTFHANNRRFDIVESRTSPATHSSYIPIIASFFIVLTARGLSDS</sequence>
<dbReference type="Gene3D" id="2.40.10.10">
    <property type="entry name" value="Trypsin-like serine proteases"/>
    <property type="match status" value="2"/>
</dbReference>
<comment type="caution">
    <text evidence="3">The sequence shown here is derived from an EMBL/GenBank/DDBJ whole genome shotgun (WGS) entry which is preliminary data.</text>
</comment>
<evidence type="ECO:0000313" key="4">
    <source>
        <dbReference type="Proteomes" id="UP000466442"/>
    </source>
</evidence>
<dbReference type="PROSITE" id="PS50240">
    <property type="entry name" value="TRYPSIN_DOM"/>
    <property type="match status" value="1"/>
</dbReference>
<dbReference type="GO" id="GO:0006508">
    <property type="term" value="P:proteolysis"/>
    <property type="evidence" value="ECO:0007669"/>
    <property type="project" value="InterPro"/>
</dbReference>
<keyword evidence="1" id="KW-0472">Membrane</keyword>
<feature type="transmembrane region" description="Helical" evidence="1">
    <location>
        <begin position="7"/>
        <end position="24"/>
    </location>
</feature>
<dbReference type="Proteomes" id="UP000466442">
    <property type="component" value="Unassembled WGS sequence"/>
</dbReference>
<protein>
    <recommendedName>
        <fullName evidence="2">Peptidase S1 domain-containing protein</fullName>
    </recommendedName>
</protein>
<dbReference type="InterPro" id="IPR001254">
    <property type="entry name" value="Trypsin_dom"/>
</dbReference>
<accession>A0A8S9XH98</accession>
<name>A0A8S9XH98_APOLU</name>
<evidence type="ECO:0000256" key="1">
    <source>
        <dbReference type="SAM" id="Phobius"/>
    </source>
</evidence>
<proteinExistence type="predicted"/>
<dbReference type="GO" id="GO:0004252">
    <property type="term" value="F:serine-type endopeptidase activity"/>
    <property type="evidence" value="ECO:0007669"/>
    <property type="project" value="InterPro"/>
</dbReference>
<dbReference type="AlphaFoldDB" id="A0A8S9XH98"/>
<dbReference type="InterPro" id="IPR009003">
    <property type="entry name" value="Peptidase_S1_PA"/>
</dbReference>
<dbReference type="SUPFAM" id="SSF50494">
    <property type="entry name" value="Trypsin-like serine proteases"/>
    <property type="match status" value="1"/>
</dbReference>
<dbReference type="InterPro" id="IPR043504">
    <property type="entry name" value="Peptidase_S1_PA_chymotrypsin"/>
</dbReference>
<evidence type="ECO:0000259" key="2">
    <source>
        <dbReference type="PROSITE" id="PS50240"/>
    </source>
</evidence>
<keyword evidence="1" id="KW-0812">Transmembrane</keyword>
<feature type="domain" description="Peptidase S1" evidence="2">
    <location>
        <begin position="20"/>
        <end position="341"/>
    </location>
</feature>
<dbReference type="Pfam" id="PF00089">
    <property type="entry name" value="Trypsin"/>
    <property type="match status" value="1"/>
</dbReference>
<keyword evidence="4" id="KW-1185">Reference proteome</keyword>
<keyword evidence="1" id="KW-1133">Transmembrane helix</keyword>
<gene>
    <name evidence="3" type="ORF">GE061_016836</name>
</gene>
<organism evidence="3 4">
    <name type="scientific">Apolygus lucorum</name>
    <name type="common">Small green plant bug</name>
    <name type="synonym">Lygocoris lucorum</name>
    <dbReference type="NCBI Taxonomy" id="248454"/>
    <lineage>
        <taxon>Eukaryota</taxon>
        <taxon>Metazoa</taxon>
        <taxon>Ecdysozoa</taxon>
        <taxon>Arthropoda</taxon>
        <taxon>Hexapoda</taxon>
        <taxon>Insecta</taxon>
        <taxon>Pterygota</taxon>
        <taxon>Neoptera</taxon>
        <taxon>Paraneoptera</taxon>
        <taxon>Hemiptera</taxon>
        <taxon>Heteroptera</taxon>
        <taxon>Panheteroptera</taxon>
        <taxon>Cimicomorpha</taxon>
        <taxon>Miridae</taxon>
        <taxon>Mirini</taxon>
        <taxon>Apolygus</taxon>
    </lineage>
</organism>
<evidence type="ECO:0000313" key="3">
    <source>
        <dbReference type="EMBL" id="KAF6208382.1"/>
    </source>
</evidence>
<dbReference type="EMBL" id="WIXP02000007">
    <property type="protein sequence ID" value="KAF6208382.1"/>
    <property type="molecule type" value="Genomic_DNA"/>
</dbReference>